<proteinExistence type="predicted"/>
<organism evidence="1 2">
    <name type="scientific">Brachionus plicatilis</name>
    <name type="common">Marine rotifer</name>
    <name type="synonym">Brachionus muelleri</name>
    <dbReference type="NCBI Taxonomy" id="10195"/>
    <lineage>
        <taxon>Eukaryota</taxon>
        <taxon>Metazoa</taxon>
        <taxon>Spiralia</taxon>
        <taxon>Gnathifera</taxon>
        <taxon>Rotifera</taxon>
        <taxon>Eurotatoria</taxon>
        <taxon>Monogononta</taxon>
        <taxon>Pseudotrocha</taxon>
        <taxon>Ploima</taxon>
        <taxon>Brachionidae</taxon>
        <taxon>Brachionus</taxon>
    </lineage>
</organism>
<gene>
    <name evidence="1" type="ORF">BpHYR1_031179</name>
</gene>
<reference evidence="1 2" key="1">
    <citation type="journal article" date="2018" name="Sci. Rep.">
        <title>Genomic signatures of local adaptation to the degree of environmental predictability in rotifers.</title>
        <authorList>
            <person name="Franch-Gras L."/>
            <person name="Hahn C."/>
            <person name="Garcia-Roger E.M."/>
            <person name="Carmona M.J."/>
            <person name="Serra M."/>
            <person name="Gomez A."/>
        </authorList>
    </citation>
    <scope>NUCLEOTIDE SEQUENCE [LARGE SCALE GENOMIC DNA]</scope>
    <source>
        <strain evidence="1">HYR1</strain>
    </source>
</reference>
<dbReference type="Proteomes" id="UP000276133">
    <property type="component" value="Unassembled WGS sequence"/>
</dbReference>
<evidence type="ECO:0000313" key="2">
    <source>
        <dbReference type="Proteomes" id="UP000276133"/>
    </source>
</evidence>
<name>A0A3M7PG03_BRAPC</name>
<protein>
    <submittedName>
        <fullName evidence="1">Uncharacterized protein</fullName>
    </submittedName>
</protein>
<evidence type="ECO:0000313" key="1">
    <source>
        <dbReference type="EMBL" id="RMZ97953.1"/>
    </source>
</evidence>
<dbReference type="EMBL" id="REGN01011067">
    <property type="protein sequence ID" value="RMZ97953.1"/>
    <property type="molecule type" value="Genomic_DNA"/>
</dbReference>
<comment type="caution">
    <text evidence="1">The sequence shown here is derived from an EMBL/GenBank/DDBJ whole genome shotgun (WGS) entry which is preliminary data.</text>
</comment>
<dbReference type="AlphaFoldDB" id="A0A3M7PG03"/>
<sequence length="69" mass="8168">MEIELKDAKFLGVNFDYNVKFFLFLATYSLKKNTIYKEKDRKKMGEKKWLSLKGGMRNAENGIPQAKFR</sequence>
<accession>A0A3M7PG03</accession>
<keyword evidence="2" id="KW-1185">Reference proteome</keyword>